<name>A0A5C5Y4Z0_9PLAN</name>
<dbReference type="AlphaFoldDB" id="A0A5C5Y4Z0"/>
<feature type="domain" description="DUF1553" evidence="3">
    <location>
        <begin position="789"/>
        <end position="942"/>
    </location>
</feature>
<evidence type="ECO:0000313" key="5">
    <source>
        <dbReference type="EMBL" id="TWT70796.1"/>
    </source>
</evidence>
<dbReference type="InterPro" id="IPR011444">
    <property type="entry name" value="DUF1549"/>
</dbReference>
<feature type="chain" id="PRO_5023041790" evidence="1">
    <location>
        <begin position="37"/>
        <end position="969"/>
    </location>
</feature>
<keyword evidence="1" id="KW-0732">Signal</keyword>
<dbReference type="RefSeq" id="WP_146439488.1">
    <property type="nucleotide sequence ID" value="NZ_SJPL01000001.1"/>
</dbReference>
<protein>
    <submittedName>
        <fullName evidence="5">Planctomycete cytochrome C</fullName>
    </submittedName>
</protein>
<comment type="caution">
    <text evidence="5">The sequence shown here is derived from an EMBL/GenBank/DDBJ whole genome shotgun (WGS) entry which is preliminary data.</text>
</comment>
<dbReference type="Pfam" id="PF07587">
    <property type="entry name" value="PSD1"/>
    <property type="match status" value="2"/>
</dbReference>
<dbReference type="PANTHER" id="PTHR35889:SF3">
    <property type="entry name" value="F-BOX DOMAIN-CONTAINING PROTEIN"/>
    <property type="match status" value="1"/>
</dbReference>
<organism evidence="5 6">
    <name type="scientific">Crateriforma conspicua</name>
    <dbReference type="NCBI Taxonomy" id="2527996"/>
    <lineage>
        <taxon>Bacteria</taxon>
        <taxon>Pseudomonadati</taxon>
        <taxon>Planctomycetota</taxon>
        <taxon>Planctomycetia</taxon>
        <taxon>Planctomycetales</taxon>
        <taxon>Planctomycetaceae</taxon>
        <taxon>Crateriforma</taxon>
    </lineage>
</organism>
<evidence type="ECO:0000259" key="4">
    <source>
        <dbReference type="Pfam" id="PF07635"/>
    </source>
</evidence>
<keyword evidence="6" id="KW-1185">Reference proteome</keyword>
<evidence type="ECO:0000256" key="1">
    <source>
        <dbReference type="SAM" id="SignalP"/>
    </source>
</evidence>
<reference evidence="5 6" key="1">
    <citation type="submission" date="2019-02" db="EMBL/GenBank/DDBJ databases">
        <title>Deep-cultivation of Planctomycetes and their phenomic and genomic characterization uncovers novel biology.</title>
        <authorList>
            <person name="Wiegand S."/>
            <person name="Jogler M."/>
            <person name="Boedeker C."/>
            <person name="Pinto D."/>
            <person name="Vollmers J."/>
            <person name="Rivas-Marin E."/>
            <person name="Kohn T."/>
            <person name="Peeters S.H."/>
            <person name="Heuer A."/>
            <person name="Rast P."/>
            <person name="Oberbeckmann S."/>
            <person name="Bunk B."/>
            <person name="Jeske O."/>
            <person name="Meyerdierks A."/>
            <person name="Storesund J.E."/>
            <person name="Kallscheuer N."/>
            <person name="Luecker S."/>
            <person name="Lage O.M."/>
            <person name="Pohl T."/>
            <person name="Merkel B.J."/>
            <person name="Hornburger P."/>
            <person name="Mueller R.-W."/>
            <person name="Bruemmer F."/>
            <person name="Labrenz M."/>
            <person name="Spormann A.M."/>
            <person name="Op Den Camp H."/>
            <person name="Overmann J."/>
            <person name="Amann R."/>
            <person name="Jetten M.S.M."/>
            <person name="Mascher T."/>
            <person name="Medema M.H."/>
            <person name="Devos D.P."/>
            <person name="Kaster A.-K."/>
            <person name="Ovreas L."/>
            <person name="Rohde M."/>
            <person name="Galperin M.Y."/>
            <person name="Jogler C."/>
        </authorList>
    </citation>
    <scope>NUCLEOTIDE SEQUENCE [LARGE SCALE GENOMIC DNA]</scope>
    <source>
        <strain evidence="5 6">Pan14r</strain>
    </source>
</reference>
<sequence precursor="true">MSRLSRNSTDQWCGGQLFLCLVLATFGCFSAGQVQASDDSRADFFESKVRPLLISKCHACHSAANDDPAAGLMLDSADAIEESGVVIAGQADDSLLIEAVSYESGLDMPPDQPLSDKERAVLRKWIDDGAFFPDTKPVSGFDLAGRRDSHWAWQPVNPPEIPATGTTASDPIDAFVQKSNGPHDGVDRATWLRRVTFALTGLPPTPDQLKEFLADQRPDAKYRWVNRQMADPEFGVRWGRHWMDLVRFAETYGHEFDYPIPHAWRFRDWVVRSINDDVPFDQFVVEQLAGDLVPSPRRDPLDQTDLSKQGSAFWWLGEAVHAPVDVKDDQAIRVDNQIDVAGKAVLGLTIACARCHDHKFDAISQADYYSLSGILQSTTRSIGWLDPGGKVQQRVDECRRSLDQLQTVAFANPDLVRLDKAEVSNPPADLPTDAELVFDLTQGWPDGCTTEGWAFEPFETDAIPPAVTPSIVPAPDGDPVAIETHPATWLDSRVAGIEAAGVWRSPPFVIKQPHLIYQLAGQDQCEIRLVVDGYFMGDYHTLLFSGMRIKVDQPSAGDDGHWGWQVQGGDLHHYIGHTAHLEVWDPGPGWIGLARVYQSAEAKKPDSPVAPVQLLDAKSVFASQARPDRWASVLQTARSRVYRSGGPRAVPVLQSSKLTGRDVPLAVRGDVHQPGDPVPRSDLTAFRIADVHEDQSSQSGPIDRLELAGRWTDPANPLTPRVAVNRWWHHVFGQGIVASCDNFGVLGQLPSDPELLDHLADRLMRGGWSRKRMVRDFVLSDSFADPSRIQRLEGEAIRDALLTISGRLDRQIGGPSVPIHLTSFMTGRGRPKSSGPIDGQGRRSLFVEVRRNFLSPFMAAFDTPAPSTSVGKRNVSNVPAQALAMLNDPMIDDLLDHWTQTLLKGGPVDDSSATGRLIDSVYMQAFARKPTEQEFAIAEQFLIESESVAVGLRDFVDVLVNTKEFIFVP</sequence>
<evidence type="ECO:0000259" key="2">
    <source>
        <dbReference type="Pfam" id="PF07583"/>
    </source>
</evidence>
<dbReference type="EMBL" id="SJPL01000001">
    <property type="protein sequence ID" value="TWT70796.1"/>
    <property type="molecule type" value="Genomic_DNA"/>
</dbReference>
<dbReference type="Pfam" id="PF07635">
    <property type="entry name" value="PSCyt1"/>
    <property type="match status" value="1"/>
</dbReference>
<dbReference type="PROSITE" id="PS51257">
    <property type="entry name" value="PROKAR_LIPOPROTEIN"/>
    <property type="match status" value="1"/>
</dbReference>
<feature type="domain" description="Cytochrome C Planctomycete-type" evidence="4">
    <location>
        <begin position="57"/>
        <end position="111"/>
    </location>
</feature>
<feature type="signal peptide" evidence="1">
    <location>
        <begin position="1"/>
        <end position="36"/>
    </location>
</feature>
<dbReference type="Pfam" id="PF07583">
    <property type="entry name" value="PSCyt2"/>
    <property type="match status" value="1"/>
</dbReference>
<evidence type="ECO:0000313" key="6">
    <source>
        <dbReference type="Proteomes" id="UP000317238"/>
    </source>
</evidence>
<evidence type="ECO:0000259" key="3">
    <source>
        <dbReference type="Pfam" id="PF07587"/>
    </source>
</evidence>
<accession>A0A5C5Y4Z0</accession>
<feature type="domain" description="DUF1553" evidence="3">
    <location>
        <begin position="703"/>
        <end position="788"/>
    </location>
</feature>
<gene>
    <name evidence="5" type="ORF">Pan14r_31040</name>
</gene>
<proteinExistence type="predicted"/>
<dbReference type="Proteomes" id="UP000317238">
    <property type="component" value="Unassembled WGS sequence"/>
</dbReference>
<dbReference type="InterPro" id="IPR022655">
    <property type="entry name" value="DUF1553"/>
</dbReference>
<dbReference type="OrthoDB" id="127107at2"/>
<dbReference type="InterPro" id="IPR011429">
    <property type="entry name" value="Cyt_c_Planctomycete-type"/>
</dbReference>
<feature type="domain" description="DUF1549" evidence="2">
    <location>
        <begin position="178"/>
        <end position="379"/>
    </location>
</feature>
<dbReference type="PANTHER" id="PTHR35889">
    <property type="entry name" value="CYCLOINULO-OLIGOSACCHARIDE FRUCTANOTRANSFERASE-RELATED"/>
    <property type="match status" value="1"/>
</dbReference>